<dbReference type="SUPFAM" id="SSF56784">
    <property type="entry name" value="HAD-like"/>
    <property type="match status" value="1"/>
</dbReference>
<evidence type="ECO:0008006" key="4">
    <source>
        <dbReference type="Google" id="ProtNLM"/>
    </source>
</evidence>
<dbReference type="InterPro" id="IPR023214">
    <property type="entry name" value="HAD_sf"/>
</dbReference>
<protein>
    <recommendedName>
        <fullName evidence="4">Acid phosphatase</fullName>
    </recommendedName>
</protein>
<dbReference type="PANTHER" id="PTHR31284">
    <property type="entry name" value="ACID PHOSPHATASE-LIKE PROTEIN"/>
    <property type="match status" value="1"/>
</dbReference>
<organism evidence="2 3">
    <name type="scientific">Catenovulum maritimum</name>
    <dbReference type="NCBI Taxonomy" id="1513271"/>
    <lineage>
        <taxon>Bacteria</taxon>
        <taxon>Pseudomonadati</taxon>
        <taxon>Pseudomonadota</taxon>
        <taxon>Gammaproteobacteria</taxon>
        <taxon>Alteromonadales</taxon>
        <taxon>Alteromonadaceae</taxon>
        <taxon>Catenovulum</taxon>
    </lineage>
</organism>
<evidence type="ECO:0000313" key="3">
    <source>
        <dbReference type="Proteomes" id="UP000037600"/>
    </source>
</evidence>
<dbReference type="InterPro" id="IPR005519">
    <property type="entry name" value="Acid_phosphat_B-like"/>
</dbReference>
<comment type="caution">
    <text evidence="2">The sequence shown here is derived from an EMBL/GenBank/DDBJ whole genome shotgun (WGS) entry which is preliminary data.</text>
</comment>
<dbReference type="Pfam" id="PF03767">
    <property type="entry name" value="Acid_phosphat_B"/>
    <property type="match status" value="1"/>
</dbReference>
<dbReference type="STRING" id="1513271.XM47_05010"/>
<evidence type="ECO:0000256" key="1">
    <source>
        <dbReference type="ARBA" id="ARBA00022729"/>
    </source>
</evidence>
<sequence length="267" mass="30689">MIACVLTLPKLSYADERGYAIAWMQKSAEYKAVLSQTFKAASSQLQEAIFDNQWTAAIEQFNQNGIAQLPNAIILDLDDSLISTMLYHGELHQDGEAHNLKDWHKWVLNGKAPIVPYVKTLIEKASSLGVTVLLISDRICYPTPRDPCPIKTQTLKMLKRLSLVFPKDHMFFRGEYSDWNADQSTRRSFIAQRYRILMIIGDDLNQMIPKSIVTPHLGREKFVNQYNDMWGSRWFMLPNPVYGSWRDTLPKDINKAISGYHNVFKGF</sequence>
<reference evidence="2 3" key="1">
    <citation type="submission" date="2015-04" db="EMBL/GenBank/DDBJ databases">
        <title>Draft Genome Sequence of the Novel Agar-Digesting Marine Bacterium Q1.</title>
        <authorList>
            <person name="Li Y."/>
            <person name="Li D."/>
            <person name="Chen G."/>
            <person name="Du Z."/>
        </authorList>
    </citation>
    <scope>NUCLEOTIDE SEQUENCE [LARGE SCALE GENOMIC DNA]</scope>
    <source>
        <strain evidence="2 3">Q1</strain>
    </source>
</reference>
<keyword evidence="3" id="KW-1185">Reference proteome</keyword>
<accession>A0A0J8GTW2</accession>
<dbReference type="AlphaFoldDB" id="A0A0J8GTW2"/>
<dbReference type="PANTHER" id="PTHR31284:SF10">
    <property type="entry name" value="ACID PHOSPHATASE-LIKE PROTEIN"/>
    <property type="match status" value="1"/>
</dbReference>
<gene>
    <name evidence="2" type="ORF">XM47_05010</name>
</gene>
<dbReference type="Gene3D" id="3.40.50.1000">
    <property type="entry name" value="HAD superfamily/HAD-like"/>
    <property type="match status" value="1"/>
</dbReference>
<name>A0A0J8GTW2_9ALTE</name>
<dbReference type="InterPro" id="IPR036412">
    <property type="entry name" value="HAD-like_sf"/>
</dbReference>
<dbReference type="EMBL" id="LAZL01000006">
    <property type="protein sequence ID" value="KMT66200.1"/>
    <property type="molecule type" value="Genomic_DNA"/>
</dbReference>
<dbReference type="Proteomes" id="UP000037600">
    <property type="component" value="Unassembled WGS sequence"/>
</dbReference>
<keyword evidence="1" id="KW-0732">Signal</keyword>
<proteinExistence type="predicted"/>
<evidence type="ECO:0000313" key="2">
    <source>
        <dbReference type="EMBL" id="KMT66200.1"/>
    </source>
</evidence>